<evidence type="ECO:0000313" key="1">
    <source>
        <dbReference type="EMBL" id="NYZ66444.1"/>
    </source>
</evidence>
<organism evidence="1 2">
    <name type="scientific">Spartinivicinus marinus</name>
    <dbReference type="NCBI Taxonomy" id="2994442"/>
    <lineage>
        <taxon>Bacteria</taxon>
        <taxon>Pseudomonadati</taxon>
        <taxon>Pseudomonadota</taxon>
        <taxon>Gammaproteobacteria</taxon>
        <taxon>Oceanospirillales</taxon>
        <taxon>Zooshikellaceae</taxon>
        <taxon>Spartinivicinus</taxon>
    </lineage>
</organism>
<name>A0A853I8N6_9GAMM</name>
<gene>
    <name evidence="1" type="ORF">H0A36_10525</name>
</gene>
<comment type="caution">
    <text evidence="1">The sequence shown here is derived from an EMBL/GenBank/DDBJ whole genome shotgun (WGS) entry which is preliminary data.</text>
</comment>
<proteinExistence type="predicted"/>
<dbReference type="AlphaFoldDB" id="A0A853I8N6"/>
<dbReference type="Proteomes" id="UP000569732">
    <property type="component" value="Unassembled WGS sequence"/>
</dbReference>
<dbReference type="RefSeq" id="WP_180568474.1">
    <property type="nucleotide sequence ID" value="NZ_JACCKB010000014.1"/>
</dbReference>
<protein>
    <submittedName>
        <fullName evidence="1">Uncharacterized protein</fullName>
    </submittedName>
</protein>
<keyword evidence="2" id="KW-1185">Reference proteome</keyword>
<sequence>MSASVSISSIASPLASLTSTQIKKLESTTGFNFKGHTVKVFDHTIDNLKLAQKAIWAAKALLPYGAGNQIVDVYKTQGESAARVEFMRKEEKKLSVPGHAQQAMRVGAGNCGEHSAMTFSLLAAEPHKAPISWVSERGIDHAYVVIGDPRDPDYGEKNTVVADAWPTFGVAHTLAEGLFKTPEVKETQPPGSGDKDYQLKSRSPLGSTIINRELPAGKPLLMYLAQAHQEKDILYQQWFSATDPTTQYQNENATDKKVFNQQPHGWVEQKLNQYEKAEKEGFPDSY</sequence>
<reference evidence="1 2" key="1">
    <citation type="submission" date="2020-07" db="EMBL/GenBank/DDBJ databases">
        <title>Endozoicomonas sp. nov., isolated from sediment.</title>
        <authorList>
            <person name="Gu T."/>
        </authorList>
    </citation>
    <scope>NUCLEOTIDE SEQUENCE [LARGE SCALE GENOMIC DNA]</scope>
    <source>
        <strain evidence="1 2">SM1973</strain>
    </source>
</reference>
<dbReference type="EMBL" id="JACCKB010000014">
    <property type="protein sequence ID" value="NYZ66444.1"/>
    <property type="molecule type" value="Genomic_DNA"/>
</dbReference>
<evidence type="ECO:0000313" key="2">
    <source>
        <dbReference type="Proteomes" id="UP000569732"/>
    </source>
</evidence>
<accession>A0A853I8N6</accession>